<protein>
    <recommendedName>
        <fullName evidence="3">Phage protein</fullName>
    </recommendedName>
</protein>
<dbReference type="AlphaFoldDB" id="A0A9X4XKD1"/>
<sequence length="111" mass="12761">MKYAIWTVKGTEYQLRMKARQCGMLETKIGNPLNLLMKVELDHTLPALPQIVTIIAHGMLMHHPGVNENKIYQLIDEWLEEGHTQTELIELTTEILQVSGYIPSEEFADEQ</sequence>
<dbReference type="RefSeq" id="WP_155223082.1">
    <property type="nucleotide sequence ID" value="NZ_JAMQUT010000005.1"/>
</dbReference>
<evidence type="ECO:0008006" key="3">
    <source>
        <dbReference type="Google" id="ProtNLM"/>
    </source>
</evidence>
<dbReference type="Proteomes" id="UP000487649">
    <property type="component" value="Unassembled WGS sequence"/>
</dbReference>
<proteinExistence type="predicted"/>
<organism evidence="1 2">
    <name type="scientific">Turicibacter sanguinis</name>
    <dbReference type="NCBI Taxonomy" id="154288"/>
    <lineage>
        <taxon>Bacteria</taxon>
        <taxon>Bacillati</taxon>
        <taxon>Bacillota</taxon>
        <taxon>Erysipelotrichia</taxon>
        <taxon>Erysipelotrichales</taxon>
        <taxon>Turicibacteraceae</taxon>
        <taxon>Turicibacter</taxon>
    </lineage>
</organism>
<reference evidence="1 2" key="1">
    <citation type="journal article" date="2019" name="Nat. Med.">
        <title>A library of human gut bacterial isolates paired with longitudinal multiomics data enables mechanistic microbiome research.</title>
        <authorList>
            <person name="Poyet M."/>
            <person name="Groussin M."/>
            <person name="Gibbons S.M."/>
            <person name="Avila-Pacheco J."/>
            <person name="Jiang X."/>
            <person name="Kearney S.M."/>
            <person name="Perrotta A.R."/>
            <person name="Berdy B."/>
            <person name="Zhao S."/>
            <person name="Lieberman T.D."/>
            <person name="Swanson P.K."/>
            <person name="Smith M."/>
            <person name="Roesemann S."/>
            <person name="Alexander J.E."/>
            <person name="Rich S.A."/>
            <person name="Livny J."/>
            <person name="Vlamakis H."/>
            <person name="Clish C."/>
            <person name="Bullock K."/>
            <person name="Deik A."/>
            <person name="Scott J."/>
            <person name="Pierce K.A."/>
            <person name="Xavier R.J."/>
            <person name="Alm E.J."/>
        </authorList>
    </citation>
    <scope>NUCLEOTIDE SEQUENCE [LARGE SCALE GENOMIC DNA]</scope>
    <source>
        <strain evidence="1 2">BIOML-A198</strain>
    </source>
</reference>
<evidence type="ECO:0000313" key="2">
    <source>
        <dbReference type="Proteomes" id="UP000487649"/>
    </source>
</evidence>
<comment type="caution">
    <text evidence="1">The sequence shown here is derived from an EMBL/GenBank/DDBJ whole genome shotgun (WGS) entry which is preliminary data.</text>
</comment>
<accession>A0A9X4XKD1</accession>
<name>A0A9X4XKD1_9FIRM</name>
<evidence type="ECO:0000313" key="1">
    <source>
        <dbReference type="EMBL" id="MTK22537.1"/>
    </source>
</evidence>
<gene>
    <name evidence="1" type="ORF">GMA92_14060</name>
</gene>
<dbReference type="EMBL" id="WMQE01000041">
    <property type="protein sequence ID" value="MTK22537.1"/>
    <property type="molecule type" value="Genomic_DNA"/>
</dbReference>